<dbReference type="InterPro" id="IPR046726">
    <property type="entry name" value="DUF6618"/>
</dbReference>
<evidence type="ECO:0008006" key="2">
    <source>
        <dbReference type="Google" id="ProtNLM"/>
    </source>
</evidence>
<evidence type="ECO:0000313" key="1">
    <source>
        <dbReference type="EMBL" id="XCD07494.1"/>
    </source>
</evidence>
<sequence>MKIPEYKIRSTYEVSETHEISVDWNGDNFLVIYGKHINGWFIAIPNWQVCTEAGEPGDVLYNIEKLSAATDIENAICVIARAIKENWESINADL</sequence>
<protein>
    <recommendedName>
        <fullName evidence="2">Phage protein</fullName>
    </recommendedName>
</protein>
<organism evidence="1">
    <name type="scientific">Dulem virus 39</name>
    <dbReference type="NCBI Taxonomy" id="3145757"/>
    <lineage>
        <taxon>Viruses</taxon>
        <taxon>Duplodnaviria</taxon>
        <taxon>Heunggongvirae</taxon>
        <taxon>Uroviricota</taxon>
        <taxon>Caudoviricetes</taxon>
    </lineage>
</organism>
<dbReference type="Pfam" id="PF20323">
    <property type="entry name" value="DUF6618"/>
    <property type="match status" value="1"/>
</dbReference>
<dbReference type="EMBL" id="PP511791">
    <property type="protein sequence ID" value="XCD07494.1"/>
    <property type="molecule type" value="Genomic_DNA"/>
</dbReference>
<reference evidence="1" key="1">
    <citation type="submission" date="2024-03" db="EMBL/GenBank/DDBJ databases">
        <title>Diverse circular DNA viruses in blood, oral, and fecal samples of captive lemurs.</title>
        <authorList>
            <person name="Paietta E.N."/>
            <person name="Kraberger S."/>
            <person name="Lund M.C."/>
            <person name="Custer J.M."/>
            <person name="Vargas K.M."/>
            <person name="Ehmke E.E."/>
            <person name="Yoder A.D."/>
            <person name="Varsani A."/>
        </authorList>
    </citation>
    <scope>NUCLEOTIDE SEQUENCE</scope>
    <source>
        <strain evidence="1">Duke_28FS_1</strain>
    </source>
</reference>
<name>A0AAU8B5D3_9CAUD</name>
<proteinExistence type="predicted"/>
<accession>A0AAU8B5D3</accession>